<dbReference type="PROSITE" id="PS51668">
    <property type="entry name" value="TSAA_2"/>
    <property type="match status" value="1"/>
</dbReference>
<dbReference type="GO" id="GO:0032259">
    <property type="term" value="P:methylation"/>
    <property type="evidence" value="ECO:0007669"/>
    <property type="project" value="UniProtKB-KW"/>
</dbReference>
<protein>
    <submittedName>
        <fullName evidence="4">tRNA (Adenine(37)-N6)-methyltransferase</fullName>
    </submittedName>
</protein>
<dbReference type="InterPro" id="IPR040372">
    <property type="entry name" value="YaeB-like"/>
</dbReference>
<dbReference type="PANTHER" id="PTHR12818:SF0">
    <property type="entry name" value="TRNA (ADENINE(37)-N6)-METHYLTRANSFERASE"/>
    <property type="match status" value="1"/>
</dbReference>
<gene>
    <name evidence="4" type="ORF">QV01_09705</name>
</gene>
<dbReference type="SUPFAM" id="SSF118196">
    <property type="entry name" value="YaeB-like"/>
    <property type="match status" value="1"/>
</dbReference>
<dbReference type="FunFam" id="2.40.30.70:FF:000001">
    <property type="entry name" value="tRNA (N6-threonylcarbamoyladenosine(37)-N6)-methyltransferase TrmO"/>
    <property type="match status" value="1"/>
</dbReference>
<dbReference type="AlphaFoldDB" id="A0A1A7NMA6"/>
<comment type="caution">
    <text evidence="4">The sequence shown here is derived from an EMBL/GenBank/DDBJ whole genome shotgun (WGS) entry which is preliminary data.</text>
</comment>
<organism evidence="4 5">
    <name type="scientific">Gallibacterium genomosp. 3</name>
    <dbReference type="NCBI Taxonomy" id="505345"/>
    <lineage>
        <taxon>Bacteria</taxon>
        <taxon>Pseudomonadati</taxon>
        <taxon>Pseudomonadota</taxon>
        <taxon>Gammaproteobacteria</taxon>
        <taxon>Pasteurellales</taxon>
        <taxon>Pasteurellaceae</taxon>
        <taxon>Gallibacterium</taxon>
    </lineage>
</organism>
<dbReference type="PROSITE" id="PS01318">
    <property type="entry name" value="TSAA_1"/>
    <property type="match status" value="1"/>
</dbReference>
<dbReference type="InterPro" id="IPR023368">
    <property type="entry name" value="UPF0066_cons_site"/>
</dbReference>
<keyword evidence="5" id="KW-1185">Reference proteome</keyword>
<feature type="domain" description="TsaA-like" evidence="3">
    <location>
        <begin position="3"/>
        <end position="144"/>
    </location>
</feature>
<keyword evidence="1" id="KW-0949">S-adenosyl-L-methionine</keyword>
<dbReference type="Gene3D" id="3.30.2310.10">
    <property type="entry name" value="YaeB-like"/>
    <property type="match status" value="1"/>
</dbReference>
<dbReference type="PANTHER" id="PTHR12818">
    <property type="entry name" value="TRNA (ADENINE(37)-N6)-METHYLTRANSFERASE"/>
    <property type="match status" value="1"/>
</dbReference>
<comment type="similarity">
    <text evidence="2">Belongs to the tRNA methyltransferase O family.</text>
</comment>
<reference evidence="4 5" key="1">
    <citation type="submission" date="2014-11" db="EMBL/GenBank/DDBJ databases">
        <title>Pan-genome of Gallibacterium spp.</title>
        <authorList>
            <person name="Kudirkiene E."/>
            <person name="Bojesen A.M."/>
        </authorList>
    </citation>
    <scope>NUCLEOTIDE SEQUENCE [LARGE SCALE GENOMIC DNA]</scope>
    <source>
        <strain evidence="4 5">F151</strain>
    </source>
</reference>
<dbReference type="Proteomes" id="UP000243558">
    <property type="component" value="Unassembled WGS sequence"/>
</dbReference>
<dbReference type="OrthoDB" id="9804309at2"/>
<evidence type="ECO:0000256" key="1">
    <source>
        <dbReference type="ARBA" id="ARBA00022691"/>
    </source>
</evidence>
<dbReference type="GO" id="GO:0089715">
    <property type="term" value="F:tRNA (L-threonylcarbamoyladenosine(37)-C2) methyltransferase activity"/>
    <property type="evidence" value="ECO:0007669"/>
    <property type="project" value="TreeGrafter"/>
</dbReference>
<dbReference type="InterPro" id="IPR036413">
    <property type="entry name" value="YaeB-like_sf"/>
</dbReference>
<evidence type="ECO:0000256" key="2">
    <source>
        <dbReference type="ARBA" id="ARBA00033753"/>
    </source>
</evidence>
<keyword evidence="4" id="KW-0489">Methyltransferase</keyword>
<dbReference type="Pfam" id="PF18389">
    <property type="entry name" value="TrmO_C"/>
    <property type="match status" value="1"/>
</dbReference>
<dbReference type="InterPro" id="IPR041369">
    <property type="entry name" value="TrmO_C"/>
</dbReference>
<dbReference type="RefSeq" id="WP_065239868.1">
    <property type="nucleotide sequence ID" value="NZ_JTJM01000053.1"/>
</dbReference>
<evidence type="ECO:0000313" key="5">
    <source>
        <dbReference type="Proteomes" id="UP000243558"/>
    </source>
</evidence>
<evidence type="ECO:0000313" key="4">
    <source>
        <dbReference type="EMBL" id="OBW90745.1"/>
    </source>
</evidence>
<evidence type="ECO:0000259" key="3">
    <source>
        <dbReference type="PROSITE" id="PS51668"/>
    </source>
</evidence>
<dbReference type="PATRIC" id="fig|505345.7.peg.1921"/>
<dbReference type="Gene3D" id="2.40.30.70">
    <property type="entry name" value="YaeB-like"/>
    <property type="match status" value="1"/>
</dbReference>
<dbReference type="NCBIfam" id="TIGR00104">
    <property type="entry name" value="tRNA_TsaA"/>
    <property type="match status" value="1"/>
</dbReference>
<accession>A0A1A7NMA6</accession>
<dbReference type="EMBL" id="JTJM01000053">
    <property type="protein sequence ID" value="OBW90745.1"/>
    <property type="molecule type" value="Genomic_DNA"/>
</dbReference>
<name>A0A1A7NMA6_9PAST</name>
<dbReference type="CDD" id="cd09281">
    <property type="entry name" value="UPF0066"/>
    <property type="match status" value="1"/>
</dbReference>
<dbReference type="InterPro" id="IPR023370">
    <property type="entry name" value="TrmO-like_N"/>
</dbReference>
<dbReference type="InterPro" id="IPR036414">
    <property type="entry name" value="YaeB_N_sf"/>
</dbReference>
<sequence length="240" mass="27124">MQLQPIATIYTPYTEKFSVPRQPDLVKHGTGILELLPPYNVPECVRGLEQFSHLWLIFQFDRIPVGKWSPTVRPPRLGGNQRIGVFASRSTHRPNPLGLSKVRLDHIEIKQGKVQLHLGSVDLVNGTPIFDIKPYLAYADSEPLAQSSFAQTKPEATLQVIFTPAAKQQASILASQYPDLLELITEVLQQDPRPAYQQRQISDRIYGMTLWDINIQWRMCSVQTIEVLALAKSTKENGLE</sequence>
<proteinExistence type="inferred from homology"/>
<dbReference type="Pfam" id="PF01980">
    <property type="entry name" value="TrmO_N"/>
    <property type="match status" value="1"/>
</dbReference>
<keyword evidence="4" id="KW-0808">Transferase</keyword>